<feature type="non-terminal residue" evidence="2">
    <location>
        <position position="153"/>
    </location>
</feature>
<dbReference type="AlphaFoldDB" id="T1AGY1"/>
<dbReference type="InterPro" id="IPR010998">
    <property type="entry name" value="Integrase_recombinase_N"/>
</dbReference>
<comment type="caution">
    <text evidence="2">The sequence shown here is derived from an EMBL/GenBank/DDBJ whole genome shotgun (WGS) entry which is preliminary data.</text>
</comment>
<dbReference type="InterPro" id="IPR011010">
    <property type="entry name" value="DNA_brk_join_enz"/>
</dbReference>
<evidence type="ECO:0000256" key="1">
    <source>
        <dbReference type="ARBA" id="ARBA00023125"/>
    </source>
</evidence>
<name>T1AGY1_9ZZZZ</name>
<reference evidence="2" key="1">
    <citation type="submission" date="2013-08" db="EMBL/GenBank/DDBJ databases">
        <authorList>
            <person name="Mendez C."/>
            <person name="Richter M."/>
            <person name="Ferrer M."/>
            <person name="Sanchez J."/>
        </authorList>
    </citation>
    <scope>NUCLEOTIDE SEQUENCE</scope>
</reference>
<organism evidence="2">
    <name type="scientific">mine drainage metagenome</name>
    <dbReference type="NCBI Taxonomy" id="410659"/>
    <lineage>
        <taxon>unclassified sequences</taxon>
        <taxon>metagenomes</taxon>
        <taxon>ecological metagenomes</taxon>
    </lineage>
</organism>
<evidence type="ECO:0000313" key="2">
    <source>
        <dbReference type="EMBL" id="EQD56437.1"/>
    </source>
</evidence>
<reference evidence="2" key="2">
    <citation type="journal article" date="2014" name="ISME J.">
        <title>Microbial stratification in low pH oxic and suboxic macroscopic growths along an acid mine drainage.</title>
        <authorList>
            <person name="Mendez-Garcia C."/>
            <person name="Mesa V."/>
            <person name="Sprenger R.R."/>
            <person name="Richter M."/>
            <person name="Diez M.S."/>
            <person name="Solano J."/>
            <person name="Bargiela R."/>
            <person name="Golyshina O.V."/>
            <person name="Manteca A."/>
            <person name="Ramos J.L."/>
            <person name="Gallego J.R."/>
            <person name="Llorente I."/>
            <person name="Martins Dos Santos V.A."/>
            <person name="Jensen O.N."/>
            <person name="Pelaez A.I."/>
            <person name="Sanchez J."/>
            <person name="Ferrer M."/>
        </authorList>
    </citation>
    <scope>NUCLEOTIDE SEQUENCE</scope>
</reference>
<sequence>MGYLHGAGIIDTFGAVQTVQNPVLLTSFCEWMRLRRGTKDSTLCTYSISIRDLLKYIGDEPSRLDAKCLRQFVLDTSSKQGLAATKNCTTALRMFLRFLIADGKCAANLADAVPVVAQWKLSSLPRYLQSEDVERVIDSCDLGSPIGRRDRAI</sequence>
<keyword evidence="1" id="KW-0238">DNA-binding</keyword>
<dbReference type="EMBL" id="AUZX01008267">
    <property type="protein sequence ID" value="EQD56437.1"/>
    <property type="molecule type" value="Genomic_DNA"/>
</dbReference>
<accession>T1AGY1</accession>
<gene>
    <name evidence="2" type="ORF">B1A_11538</name>
</gene>
<protein>
    <submittedName>
        <fullName evidence="2">Integrase/recombinase</fullName>
    </submittedName>
</protein>
<dbReference type="SUPFAM" id="SSF56349">
    <property type="entry name" value="DNA breaking-rejoining enzymes"/>
    <property type="match status" value="1"/>
</dbReference>
<dbReference type="GO" id="GO:0003677">
    <property type="term" value="F:DNA binding"/>
    <property type="evidence" value="ECO:0007669"/>
    <property type="project" value="UniProtKB-KW"/>
</dbReference>
<proteinExistence type="predicted"/>
<dbReference type="Gene3D" id="1.10.150.130">
    <property type="match status" value="1"/>
</dbReference>